<dbReference type="EMBL" id="JACIET010000002">
    <property type="protein sequence ID" value="MBB4013559.1"/>
    <property type="molecule type" value="Genomic_DNA"/>
</dbReference>
<sequence length="40" mass="4160">MKDDHAPTLRFPPPLKPGDTIAITAVAFADGRGALTQVLG</sequence>
<proteinExistence type="predicted"/>
<keyword evidence="2" id="KW-1185">Reference proteome</keyword>
<dbReference type="RefSeq" id="WP_276510011.1">
    <property type="nucleotide sequence ID" value="NZ_BAABLE010000005.1"/>
</dbReference>
<accession>A0A840BQ10</accession>
<dbReference type="Proteomes" id="UP000561045">
    <property type="component" value="Unassembled WGS sequence"/>
</dbReference>
<protein>
    <submittedName>
        <fullName evidence="1">Acyl dehydratase</fullName>
    </submittedName>
</protein>
<comment type="caution">
    <text evidence="1">The sequence shown here is derived from an EMBL/GenBank/DDBJ whole genome shotgun (WGS) entry which is preliminary data.</text>
</comment>
<evidence type="ECO:0000313" key="1">
    <source>
        <dbReference type="EMBL" id="MBB4013559.1"/>
    </source>
</evidence>
<evidence type="ECO:0000313" key="2">
    <source>
        <dbReference type="Proteomes" id="UP000561045"/>
    </source>
</evidence>
<gene>
    <name evidence="1" type="ORF">GGR36_002905</name>
</gene>
<name>A0A840BQ10_9RHOO</name>
<reference evidence="1 2" key="1">
    <citation type="submission" date="2020-08" db="EMBL/GenBank/DDBJ databases">
        <title>Genomic Encyclopedia of Type Strains, Phase IV (KMG-IV): sequencing the most valuable type-strain genomes for metagenomic binning, comparative biology and taxonomic classification.</title>
        <authorList>
            <person name="Goeker M."/>
        </authorList>
    </citation>
    <scope>NUCLEOTIDE SEQUENCE [LARGE SCALE GENOMIC DNA]</scope>
    <source>
        <strain evidence="1 2">DSM 106739</strain>
    </source>
</reference>
<organism evidence="1 2">
    <name type="scientific">Niveibacterium umoris</name>
    <dbReference type="NCBI Taxonomy" id="1193620"/>
    <lineage>
        <taxon>Bacteria</taxon>
        <taxon>Pseudomonadati</taxon>
        <taxon>Pseudomonadota</taxon>
        <taxon>Betaproteobacteria</taxon>
        <taxon>Rhodocyclales</taxon>
        <taxon>Rhodocyclaceae</taxon>
        <taxon>Niveibacterium</taxon>
    </lineage>
</organism>
<dbReference type="AlphaFoldDB" id="A0A840BQ10"/>